<dbReference type="AlphaFoldDB" id="A0A081FTB8"/>
<dbReference type="Proteomes" id="UP000028252">
    <property type="component" value="Unassembled WGS sequence"/>
</dbReference>
<name>A0A081FTB8_9GAMM</name>
<dbReference type="EMBL" id="JMQN01000059">
    <property type="protein sequence ID" value="KEA61773.1"/>
    <property type="molecule type" value="Genomic_DNA"/>
</dbReference>
<keyword evidence="2" id="KW-1185">Reference proteome</keyword>
<organism evidence="1 2">
    <name type="scientific">Marinobacterium lacunae</name>
    <dbReference type="NCBI Taxonomy" id="1232683"/>
    <lineage>
        <taxon>Bacteria</taxon>
        <taxon>Pseudomonadati</taxon>
        <taxon>Pseudomonadota</taxon>
        <taxon>Gammaproteobacteria</taxon>
        <taxon>Oceanospirillales</taxon>
        <taxon>Oceanospirillaceae</taxon>
        <taxon>Marinobacterium</taxon>
    </lineage>
</organism>
<gene>
    <name evidence="1" type="ORF">ADIMK_3920</name>
</gene>
<sequence>MHVLSRYLYAVELQVYRRTGIMDNGGVVAEDECGPCVRFSAG</sequence>
<dbReference type="STRING" id="1232683.ADIMK_3920"/>
<evidence type="ECO:0000313" key="1">
    <source>
        <dbReference type="EMBL" id="KEA61773.1"/>
    </source>
</evidence>
<evidence type="ECO:0000313" key="2">
    <source>
        <dbReference type="Proteomes" id="UP000028252"/>
    </source>
</evidence>
<comment type="caution">
    <text evidence="1">The sequence shown here is derived from an EMBL/GenBank/DDBJ whole genome shotgun (WGS) entry which is preliminary data.</text>
</comment>
<protein>
    <submittedName>
        <fullName evidence="1">Uncharacterized protein</fullName>
    </submittedName>
</protein>
<proteinExistence type="predicted"/>
<reference evidence="1 2" key="1">
    <citation type="submission" date="2014-04" db="EMBL/GenBank/DDBJ databases">
        <title>Marinobacterium kochiensis sp. nov., isolated from sediment sample collected from Kochi backwaters in Kerala, India.</title>
        <authorList>
            <person name="Singh A."/>
            <person name="Pinnaka A.K."/>
        </authorList>
    </citation>
    <scope>NUCLEOTIDE SEQUENCE [LARGE SCALE GENOMIC DNA]</scope>
    <source>
        <strain evidence="1 2">AK27</strain>
    </source>
</reference>
<accession>A0A081FTB8</accession>